<accession>A0AA41T503</accession>
<dbReference type="PROSITE" id="PS50853">
    <property type="entry name" value="FN3"/>
    <property type="match status" value="1"/>
</dbReference>
<comment type="caution">
    <text evidence="4">The sequence shown here is derived from an EMBL/GenBank/DDBJ whole genome shotgun (WGS) entry which is preliminary data.</text>
</comment>
<evidence type="ECO:0000259" key="3">
    <source>
        <dbReference type="PROSITE" id="PS50853"/>
    </source>
</evidence>
<evidence type="ECO:0000256" key="2">
    <source>
        <dbReference type="ARBA" id="ARBA00025789"/>
    </source>
</evidence>
<name>A0AA41T503_SCICA</name>
<dbReference type="GO" id="GO:0005615">
    <property type="term" value="C:extracellular space"/>
    <property type="evidence" value="ECO:0007669"/>
    <property type="project" value="TreeGrafter"/>
</dbReference>
<organism evidence="4 5">
    <name type="scientific">Sciurus carolinensis</name>
    <name type="common">Eastern gray squirrel</name>
    <dbReference type="NCBI Taxonomy" id="30640"/>
    <lineage>
        <taxon>Eukaryota</taxon>
        <taxon>Metazoa</taxon>
        <taxon>Chordata</taxon>
        <taxon>Craniata</taxon>
        <taxon>Vertebrata</taxon>
        <taxon>Euteleostomi</taxon>
        <taxon>Mammalia</taxon>
        <taxon>Eutheria</taxon>
        <taxon>Euarchontoglires</taxon>
        <taxon>Glires</taxon>
        <taxon>Rodentia</taxon>
        <taxon>Sciuromorpha</taxon>
        <taxon>Sciuridae</taxon>
        <taxon>Sciurinae</taxon>
        <taxon>Sciurini</taxon>
        <taxon>Sciurus</taxon>
    </lineage>
</organism>
<keyword evidence="1" id="KW-0677">Repeat</keyword>
<dbReference type="InterPro" id="IPR013783">
    <property type="entry name" value="Ig-like_fold"/>
</dbReference>
<dbReference type="PANTHER" id="PTHR46708:SF1">
    <property type="entry name" value="TENASCIN"/>
    <property type="match status" value="1"/>
</dbReference>
<comment type="similarity">
    <text evidence="2">Belongs to the protein-tyrosine phosphatase family. Receptor class 3 subfamily.</text>
</comment>
<dbReference type="Pfam" id="PF00041">
    <property type="entry name" value="fn3"/>
    <property type="match status" value="1"/>
</dbReference>
<evidence type="ECO:0000256" key="1">
    <source>
        <dbReference type="ARBA" id="ARBA00022737"/>
    </source>
</evidence>
<proteinExistence type="inferred from homology"/>
<dbReference type="SUPFAM" id="SSF49265">
    <property type="entry name" value="Fibronectin type III"/>
    <property type="match status" value="1"/>
</dbReference>
<dbReference type="CDD" id="cd00063">
    <property type="entry name" value="FN3"/>
    <property type="match status" value="1"/>
</dbReference>
<feature type="domain" description="Fibronectin type-III" evidence="3">
    <location>
        <begin position="17"/>
        <end position="103"/>
    </location>
</feature>
<dbReference type="FunFam" id="2.60.40.10:FF:000362">
    <property type="entry name" value="Receptor-type tyrosine-protein phosphatase eta"/>
    <property type="match status" value="1"/>
</dbReference>
<dbReference type="InterPro" id="IPR036116">
    <property type="entry name" value="FN3_sf"/>
</dbReference>
<dbReference type="AlphaFoldDB" id="A0AA41T503"/>
<protein>
    <submittedName>
        <fullName evidence="4">Receptor-type tyrosine-protein phosphatase eta</fullName>
    </submittedName>
</protein>
<reference evidence="4" key="1">
    <citation type="submission" date="2020-03" db="EMBL/GenBank/DDBJ databases">
        <title>Studies in the Genomics of Life Span.</title>
        <authorList>
            <person name="Glass D."/>
        </authorList>
    </citation>
    <scope>NUCLEOTIDE SEQUENCE</scope>
    <source>
        <strain evidence="4">SUZIE</strain>
        <tissue evidence="4">Muscle</tissue>
    </source>
</reference>
<evidence type="ECO:0000313" key="4">
    <source>
        <dbReference type="EMBL" id="MBZ3888373.1"/>
    </source>
</evidence>
<dbReference type="GO" id="GO:0030155">
    <property type="term" value="P:regulation of cell adhesion"/>
    <property type="evidence" value="ECO:0007669"/>
    <property type="project" value="TreeGrafter"/>
</dbReference>
<keyword evidence="5" id="KW-1185">Reference proteome</keyword>
<dbReference type="SMART" id="SM00060">
    <property type="entry name" value="FN3"/>
    <property type="match status" value="2"/>
</dbReference>
<dbReference type="InterPro" id="IPR050991">
    <property type="entry name" value="ECM_Regulatory_Proteins"/>
</dbReference>
<dbReference type="Proteomes" id="UP001166674">
    <property type="component" value="Unassembled WGS sequence"/>
</dbReference>
<dbReference type="Gene3D" id="2.60.40.10">
    <property type="entry name" value="Immunoglobulins"/>
    <property type="match status" value="1"/>
</dbReference>
<sequence length="206" mass="22468">MVLFSSSLPFLRSDPSAVFGIRVVHVTTTEMRLEWQNTDGASAYVYHLVVQSESGSREVNSSEEAATLQGLIPSTLYNITISPEASQVRGQLSSIVQYTQPAPVTSFHCEMVFKEPAMVLKWACPPGTNEGFELGISSGAWDNVTLLESCSPENGTEYWTEVTYLNFSTSYNFSITTLSCEKMTVPTQNTCVTGITALCCEAVVCS</sequence>
<dbReference type="PANTHER" id="PTHR46708">
    <property type="entry name" value="TENASCIN"/>
    <property type="match status" value="1"/>
</dbReference>
<evidence type="ECO:0000313" key="5">
    <source>
        <dbReference type="Proteomes" id="UP001166674"/>
    </source>
</evidence>
<dbReference type="InterPro" id="IPR003961">
    <property type="entry name" value="FN3_dom"/>
</dbReference>
<dbReference type="EMBL" id="JAATJV010423157">
    <property type="protein sequence ID" value="MBZ3888373.1"/>
    <property type="molecule type" value="Genomic_DNA"/>
</dbReference>
<keyword evidence="4" id="KW-0675">Receptor</keyword>
<dbReference type="GO" id="GO:0098966">
    <property type="term" value="C:perisynaptic extracellular matrix"/>
    <property type="evidence" value="ECO:0007669"/>
    <property type="project" value="TreeGrafter"/>
</dbReference>
<gene>
    <name evidence="4" type="ORF">SUZIE_197630</name>
</gene>